<dbReference type="HOGENOM" id="CLU_027562_32_5_4"/>
<dbReference type="EMBL" id="CP001154">
    <property type="protein sequence ID" value="ACO75606.1"/>
    <property type="molecule type" value="Genomic_DNA"/>
</dbReference>
<protein>
    <submittedName>
        <fullName evidence="4">GTP-binding protein LepA</fullName>
    </submittedName>
</protein>
<name>C1DCI7_LARHH</name>
<evidence type="ECO:0000256" key="1">
    <source>
        <dbReference type="ARBA" id="ARBA00022908"/>
    </source>
</evidence>
<sequence>MKKLAPSTIRHYVGALARCLDWLVRRQDTILVSNPLRLLPKKYATYTDADAAVLSAAKPQAIPKDEPRDRRLGETEEAKIRLVLSGTKRDDRERPLSLKWQGALELLFDLALESAMRLREMYTLRLDQIDIDRRTIFLEKTKNGDKRQVPMTSVSIQAIQRYLEQVRSGDRGMEGWSFKNDQLFPWWDGNDTPESFKKATALLSRQFARVFEYAGCEDLVFHDLRHEATSRFFIRTTLSDLQISKITGHKDPRMLSRYANLRGSELSTLLW</sequence>
<evidence type="ECO:0000256" key="2">
    <source>
        <dbReference type="ARBA" id="ARBA00023172"/>
    </source>
</evidence>
<dbReference type="STRING" id="557598.LHK_02625"/>
<keyword evidence="2" id="KW-0233">DNA recombination</keyword>
<reference evidence="4 5" key="1">
    <citation type="journal article" date="2009" name="PLoS Genet.">
        <title>The complete genome and proteome of Laribacter hongkongensis reveal potential mechanisms for adaptations to different temperatures and habitats.</title>
        <authorList>
            <person name="Woo P.C."/>
            <person name="Lau S.K."/>
            <person name="Tse H."/>
            <person name="Teng J.L."/>
            <person name="Curreem S.O."/>
            <person name="Tsang A.K."/>
            <person name="Fan R.Y."/>
            <person name="Wong G.K."/>
            <person name="Huang Y."/>
            <person name="Loman N.J."/>
            <person name="Snyder L.A."/>
            <person name="Cai J.J."/>
            <person name="Huang J.D."/>
            <person name="Mak W."/>
            <person name="Pallen M.J."/>
            <person name="Lok S."/>
            <person name="Yuen K.Y."/>
        </authorList>
    </citation>
    <scope>NUCLEOTIDE SEQUENCE [LARGE SCALE GENOMIC DNA]</scope>
    <source>
        <strain evidence="4 5">HLHK9</strain>
    </source>
</reference>
<dbReference type="PROSITE" id="PS51898">
    <property type="entry name" value="TYR_RECOMBINASE"/>
    <property type="match status" value="1"/>
</dbReference>
<dbReference type="GO" id="GO:0006310">
    <property type="term" value="P:DNA recombination"/>
    <property type="evidence" value="ECO:0007669"/>
    <property type="project" value="UniProtKB-KW"/>
</dbReference>
<dbReference type="CDD" id="cd00796">
    <property type="entry name" value="INT_Rci_Hp1_C"/>
    <property type="match status" value="1"/>
</dbReference>
<gene>
    <name evidence="4" type="ordered locus">LHK_02625</name>
</gene>
<evidence type="ECO:0000259" key="3">
    <source>
        <dbReference type="PROSITE" id="PS51898"/>
    </source>
</evidence>
<dbReference type="GO" id="GO:0003677">
    <property type="term" value="F:DNA binding"/>
    <property type="evidence" value="ECO:0007669"/>
    <property type="project" value="InterPro"/>
</dbReference>
<accession>C1DCI7</accession>
<dbReference type="PANTHER" id="PTHR30349">
    <property type="entry name" value="PHAGE INTEGRASE-RELATED"/>
    <property type="match status" value="1"/>
</dbReference>
<dbReference type="InterPro" id="IPR050090">
    <property type="entry name" value="Tyrosine_recombinase_XerCD"/>
</dbReference>
<feature type="domain" description="Tyr recombinase" evidence="3">
    <location>
        <begin position="85"/>
        <end position="271"/>
    </location>
</feature>
<keyword evidence="1" id="KW-0229">DNA integration</keyword>
<dbReference type="GO" id="GO:0015074">
    <property type="term" value="P:DNA integration"/>
    <property type="evidence" value="ECO:0007669"/>
    <property type="project" value="UniProtKB-KW"/>
</dbReference>
<dbReference type="Pfam" id="PF00589">
    <property type="entry name" value="Phage_integrase"/>
    <property type="match status" value="1"/>
</dbReference>
<keyword evidence="5" id="KW-1185">Reference proteome</keyword>
<dbReference type="Proteomes" id="UP000002010">
    <property type="component" value="Chromosome"/>
</dbReference>
<evidence type="ECO:0000313" key="4">
    <source>
        <dbReference type="EMBL" id="ACO75606.1"/>
    </source>
</evidence>
<dbReference type="RefSeq" id="WP_012698070.1">
    <property type="nucleotide sequence ID" value="NC_012559.1"/>
</dbReference>
<dbReference type="PANTHER" id="PTHR30349:SF94">
    <property type="entry name" value="INTEGRASE_RECOMBINASE HI_1414-RELATED"/>
    <property type="match status" value="1"/>
</dbReference>
<dbReference type="InterPro" id="IPR013762">
    <property type="entry name" value="Integrase-like_cat_sf"/>
</dbReference>
<dbReference type="KEGG" id="lhk:LHK_02625"/>
<organism evidence="4 5">
    <name type="scientific">Laribacter hongkongensis (strain HLHK9)</name>
    <dbReference type="NCBI Taxonomy" id="557598"/>
    <lineage>
        <taxon>Bacteria</taxon>
        <taxon>Pseudomonadati</taxon>
        <taxon>Pseudomonadota</taxon>
        <taxon>Betaproteobacteria</taxon>
        <taxon>Neisseriales</taxon>
        <taxon>Aquaspirillaceae</taxon>
        <taxon>Laribacter</taxon>
    </lineage>
</organism>
<dbReference type="Gene3D" id="1.10.443.10">
    <property type="entry name" value="Intergrase catalytic core"/>
    <property type="match status" value="1"/>
</dbReference>
<proteinExistence type="predicted"/>
<dbReference type="InterPro" id="IPR002104">
    <property type="entry name" value="Integrase_catalytic"/>
</dbReference>
<evidence type="ECO:0000313" key="5">
    <source>
        <dbReference type="Proteomes" id="UP000002010"/>
    </source>
</evidence>
<dbReference type="InterPro" id="IPR011010">
    <property type="entry name" value="DNA_brk_join_enz"/>
</dbReference>
<dbReference type="eggNOG" id="COG0582">
    <property type="taxonomic scope" value="Bacteria"/>
</dbReference>
<dbReference type="SUPFAM" id="SSF56349">
    <property type="entry name" value="DNA breaking-rejoining enzymes"/>
    <property type="match status" value="1"/>
</dbReference>
<dbReference type="AlphaFoldDB" id="C1DCI7"/>